<evidence type="ECO:0000313" key="2">
    <source>
        <dbReference type="Proteomes" id="UP000033876"/>
    </source>
</evidence>
<sequence length="169" mass="19970">MKKIINHSVFIFLVSLSACVNPHEKKDKKYLENILKELEQGKRDSIANASFLPQSTIDPYFPEPRLFTPRLMSSKTNCYQERREMNAVFRRKFNETADSILSIKFAVIDLRNNLEIWKRIKWDAFERIKFNIQLENNANSVLEKLVISSAKKCYCMEMLINDFEQINIK</sequence>
<organism evidence="1 2">
    <name type="scientific">Candidatus Nomurabacteria bacterium GW2011_GWB1_37_5</name>
    <dbReference type="NCBI Taxonomy" id="1618742"/>
    <lineage>
        <taxon>Bacteria</taxon>
        <taxon>Candidatus Nomuraibacteriota</taxon>
    </lineage>
</organism>
<evidence type="ECO:0008006" key="3">
    <source>
        <dbReference type="Google" id="ProtNLM"/>
    </source>
</evidence>
<dbReference type="PROSITE" id="PS51257">
    <property type="entry name" value="PROKAR_LIPOPROTEIN"/>
    <property type="match status" value="1"/>
</dbReference>
<name>A0A0G0JEJ8_9BACT</name>
<dbReference type="Proteomes" id="UP000033876">
    <property type="component" value="Unassembled WGS sequence"/>
</dbReference>
<accession>A0A0G0JEJ8</accession>
<gene>
    <name evidence="1" type="ORF">US50_C0022G0002</name>
</gene>
<reference evidence="1 2" key="1">
    <citation type="journal article" date="2015" name="Nature">
        <title>rRNA introns, odd ribosomes, and small enigmatic genomes across a large radiation of phyla.</title>
        <authorList>
            <person name="Brown C.T."/>
            <person name="Hug L.A."/>
            <person name="Thomas B.C."/>
            <person name="Sharon I."/>
            <person name="Castelle C.J."/>
            <person name="Singh A."/>
            <person name="Wilkins M.J."/>
            <person name="Williams K.H."/>
            <person name="Banfield J.F."/>
        </authorList>
    </citation>
    <scope>NUCLEOTIDE SEQUENCE [LARGE SCALE GENOMIC DNA]</scope>
</reference>
<evidence type="ECO:0000313" key="1">
    <source>
        <dbReference type="EMBL" id="KKQ35189.1"/>
    </source>
</evidence>
<dbReference type="AlphaFoldDB" id="A0A0G0JEJ8"/>
<protein>
    <recommendedName>
        <fullName evidence="3">Lipoprotein</fullName>
    </recommendedName>
</protein>
<dbReference type="EMBL" id="LBTF01000022">
    <property type="protein sequence ID" value="KKQ35189.1"/>
    <property type="molecule type" value="Genomic_DNA"/>
</dbReference>
<comment type="caution">
    <text evidence="1">The sequence shown here is derived from an EMBL/GenBank/DDBJ whole genome shotgun (WGS) entry which is preliminary data.</text>
</comment>
<proteinExistence type="predicted"/>